<dbReference type="Gene3D" id="3.40.50.720">
    <property type="entry name" value="NAD(P)-binding Rossmann-like Domain"/>
    <property type="match status" value="1"/>
</dbReference>
<name>A0A3E2H7D5_SCYLI</name>
<comment type="similarity">
    <text evidence="1">Belongs to the short-chain dehydrogenases/reductases (SDR) family.</text>
</comment>
<evidence type="ECO:0000313" key="4">
    <source>
        <dbReference type="EMBL" id="RFU29305.1"/>
    </source>
</evidence>
<organism evidence="4 5">
    <name type="scientific">Scytalidium lignicola</name>
    <name type="common">Hyphomycete</name>
    <dbReference type="NCBI Taxonomy" id="5539"/>
    <lineage>
        <taxon>Eukaryota</taxon>
        <taxon>Fungi</taxon>
        <taxon>Dikarya</taxon>
        <taxon>Ascomycota</taxon>
        <taxon>Pezizomycotina</taxon>
        <taxon>Leotiomycetes</taxon>
        <taxon>Leotiomycetes incertae sedis</taxon>
        <taxon>Scytalidium</taxon>
    </lineage>
</organism>
<dbReference type="GO" id="GO:0009688">
    <property type="term" value="P:abscisic acid biosynthetic process"/>
    <property type="evidence" value="ECO:0007669"/>
    <property type="project" value="UniProtKB-ARBA"/>
</dbReference>
<gene>
    <name evidence="4" type="ORF">B7463_g7034</name>
</gene>
<dbReference type="CDD" id="cd05233">
    <property type="entry name" value="SDR_c"/>
    <property type="match status" value="1"/>
</dbReference>
<dbReference type="Pfam" id="PF13561">
    <property type="entry name" value="adh_short_C2"/>
    <property type="match status" value="1"/>
</dbReference>
<dbReference type="InterPro" id="IPR002347">
    <property type="entry name" value="SDR_fam"/>
</dbReference>
<dbReference type="PANTHER" id="PTHR24321">
    <property type="entry name" value="DEHYDROGENASES, SHORT CHAIN"/>
    <property type="match status" value="1"/>
</dbReference>
<dbReference type="EMBL" id="NCSJ02000133">
    <property type="protein sequence ID" value="RFU29305.1"/>
    <property type="molecule type" value="Genomic_DNA"/>
</dbReference>
<dbReference type="AlphaFoldDB" id="A0A3E2H7D5"/>
<feature type="non-terminal residue" evidence="4">
    <location>
        <position position="1"/>
    </location>
</feature>
<dbReference type="PANTHER" id="PTHR24321:SF12">
    <property type="entry name" value="SHORT-CHAIN DEHYDROGENASE_REDUCTASE FAMILY, PUTATIVE (AFU_ORTHOLOGUE AFUA_5G14340)-RELATED"/>
    <property type="match status" value="1"/>
</dbReference>
<dbReference type="STRING" id="5539.A0A3E2H7D5"/>
<feature type="non-terminal residue" evidence="4">
    <location>
        <position position="287"/>
    </location>
</feature>
<protein>
    <submittedName>
        <fullName evidence="4">Uncharacterized protein</fullName>
    </submittedName>
</protein>
<dbReference type="PRINTS" id="PR00080">
    <property type="entry name" value="SDRFAMILY"/>
</dbReference>
<dbReference type="GO" id="GO:0016491">
    <property type="term" value="F:oxidoreductase activity"/>
    <property type="evidence" value="ECO:0007669"/>
    <property type="project" value="UniProtKB-KW"/>
</dbReference>
<reference evidence="4 5" key="1">
    <citation type="submission" date="2018-05" db="EMBL/GenBank/DDBJ databases">
        <title>Draft genome sequence of Scytalidium lignicola DSM 105466, a ubiquitous saprotrophic fungus.</title>
        <authorList>
            <person name="Buettner E."/>
            <person name="Gebauer A.M."/>
            <person name="Hofrichter M."/>
            <person name="Liers C."/>
            <person name="Kellner H."/>
        </authorList>
    </citation>
    <scope>NUCLEOTIDE SEQUENCE [LARGE SCALE GENOMIC DNA]</scope>
    <source>
        <strain evidence="4 5">DSM 105466</strain>
    </source>
</reference>
<dbReference type="InterPro" id="IPR036291">
    <property type="entry name" value="NAD(P)-bd_dom_sf"/>
</dbReference>
<keyword evidence="5" id="KW-1185">Reference proteome</keyword>
<dbReference type="FunFam" id="3.40.50.720:FF:000084">
    <property type="entry name" value="Short-chain dehydrogenase reductase"/>
    <property type="match status" value="1"/>
</dbReference>
<proteinExistence type="inferred from homology"/>
<dbReference type="PRINTS" id="PR00081">
    <property type="entry name" value="GDHRDH"/>
</dbReference>
<dbReference type="SUPFAM" id="SSF51735">
    <property type="entry name" value="NAD(P)-binding Rossmann-fold domains"/>
    <property type="match status" value="1"/>
</dbReference>
<evidence type="ECO:0000256" key="3">
    <source>
        <dbReference type="ARBA" id="ARBA00023002"/>
    </source>
</evidence>
<dbReference type="OMA" id="VSHGWIM"/>
<accession>A0A3E2H7D5</accession>
<evidence type="ECO:0000256" key="2">
    <source>
        <dbReference type="ARBA" id="ARBA00022857"/>
    </source>
</evidence>
<evidence type="ECO:0000313" key="5">
    <source>
        <dbReference type="Proteomes" id="UP000258309"/>
    </source>
</evidence>
<comment type="caution">
    <text evidence="4">The sequence shown here is derived from an EMBL/GenBank/DDBJ whole genome shotgun (WGS) entry which is preliminary data.</text>
</comment>
<keyword evidence="3" id="KW-0560">Oxidoreductase</keyword>
<evidence type="ECO:0000256" key="1">
    <source>
        <dbReference type="ARBA" id="ARBA00006484"/>
    </source>
</evidence>
<keyword evidence="2" id="KW-0521">NADP</keyword>
<dbReference type="OrthoDB" id="5840532at2759"/>
<dbReference type="Proteomes" id="UP000258309">
    <property type="component" value="Unassembled WGS sequence"/>
</dbReference>
<sequence length="287" mass="30352">MISERARLPGVALLTGAASGEPAHILIILEIYAHLSSLGIGQGAALCFVAAGCNKIFLGDINLSGLEVTKANISSKFPGTDVRIELVDIADEASVESFVKACVTAFGRIDYANNIAGVVPQRTPIHEIDVQAYDRTIKVNEYGTWLCHRAEIKQMMIQNPLPDAGSIRGSIISVSSLAGMNASSGMSHYSASKHAIIGICKTDAQDYGPHGIRVNAVCPGLIDTSLFRQTSPAGAAEKMTQVTPLRRLGSPEDIGKTMTWLSSTDASFVTGAVIPVDGGLVLYRHGM</sequence>